<accession>A0ABS4E6R3</accession>
<feature type="transmembrane region" description="Helical" evidence="3">
    <location>
        <begin position="136"/>
        <end position="156"/>
    </location>
</feature>
<keyword evidence="3" id="KW-0472">Membrane</keyword>
<feature type="transmembrane region" description="Helical" evidence="3">
    <location>
        <begin position="77"/>
        <end position="96"/>
    </location>
</feature>
<sequence length="171" mass="18040">MNNTKNLVLNGLMIALVCVSTMVIQIPIPGTSGYVNVGDSIIFISSVVLGPIPGMIAGGIGSTFADVLSGYTHWAPFTLIIKGFEGLIVGLIYRSLKTKGSMAIAMIVGIVVMVGGYLIGGFILKGSWIIALGSIPANSVQGVISMVIALPFSYYVGKAYNKNFLHRQENI</sequence>
<dbReference type="RefSeq" id="WP_209455310.1">
    <property type="nucleotide sequence ID" value="NZ_BAAACS010000017.1"/>
</dbReference>
<organism evidence="4 5">
    <name type="scientific">Metaclostridioides mangenotii</name>
    <dbReference type="NCBI Taxonomy" id="1540"/>
    <lineage>
        <taxon>Bacteria</taxon>
        <taxon>Bacillati</taxon>
        <taxon>Bacillota</taxon>
        <taxon>Clostridia</taxon>
        <taxon>Peptostreptococcales</taxon>
        <taxon>Peptostreptococcaceae</taxon>
        <taxon>Metaclostridioides</taxon>
    </lineage>
</organism>
<evidence type="ECO:0000313" key="5">
    <source>
        <dbReference type="Proteomes" id="UP000767291"/>
    </source>
</evidence>
<reference evidence="4 5" key="1">
    <citation type="submission" date="2021-03" db="EMBL/GenBank/DDBJ databases">
        <title>Genomic Encyclopedia of Type Strains, Phase IV (KMG-IV): sequencing the most valuable type-strain genomes for metagenomic binning, comparative biology and taxonomic classification.</title>
        <authorList>
            <person name="Goeker M."/>
        </authorList>
    </citation>
    <scope>NUCLEOTIDE SEQUENCE [LARGE SCALE GENOMIC DNA]</scope>
    <source>
        <strain evidence="4 5">DSM 1289</strain>
    </source>
</reference>
<evidence type="ECO:0000313" key="4">
    <source>
        <dbReference type="EMBL" id="MBP1853630.1"/>
    </source>
</evidence>
<feature type="transmembrane region" description="Helical" evidence="3">
    <location>
        <begin position="102"/>
        <end position="124"/>
    </location>
</feature>
<keyword evidence="1 3" id="KW-0812">Transmembrane</keyword>
<dbReference type="EMBL" id="JAGGJX010000001">
    <property type="protein sequence ID" value="MBP1853630.1"/>
    <property type="molecule type" value="Genomic_DNA"/>
</dbReference>
<evidence type="ECO:0000256" key="3">
    <source>
        <dbReference type="SAM" id="Phobius"/>
    </source>
</evidence>
<dbReference type="Gene3D" id="1.10.1760.20">
    <property type="match status" value="1"/>
</dbReference>
<keyword evidence="2 3" id="KW-1133">Transmembrane helix</keyword>
<feature type="transmembrane region" description="Helical" evidence="3">
    <location>
        <begin position="7"/>
        <end position="28"/>
    </location>
</feature>
<name>A0ABS4E6R3_9FIRM</name>
<evidence type="ECO:0000256" key="1">
    <source>
        <dbReference type="ARBA" id="ARBA00022692"/>
    </source>
</evidence>
<proteinExistence type="predicted"/>
<evidence type="ECO:0000256" key="2">
    <source>
        <dbReference type="ARBA" id="ARBA00022989"/>
    </source>
</evidence>
<comment type="caution">
    <text evidence="4">The sequence shown here is derived from an EMBL/GenBank/DDBJ whole genome shotgun (WGS) entry which is preliminary data.</text>
</comment>
<dbReference type="PANTHER" id="PTHR37815:SF3">
    <property type="entry name" value="UPF0397 PROTEIN SPR0429"/>
    <property type="match status" value="1"/>
</dbReference>
<dbReference type="InterPro" id="IPR009825">
    <property type="entry name" value="ECF_substrate-spec-like"/>
</dbReference>
<feature type="transmembrane region" description="Helical" evidence="3">
    <location>
        <begin position="40"/>
        <end position="65"/>
    </location>
</feature>
<protein>
    <submittedName>
        <fullName evidence="4">Membrane protein</fullName>
    </submittedName>
</protein>
<gene>
    <name evidence="4" type="ORF">J2Z43_000020</name>
</gene>
<keyword evidence="5" id="KW-1185">Reference proteome</keyword>
<dbReference type="Proteomes" id="UP000767291">
    <property type="component" value="Unassembled WGS sequence"/>
</dbReference>
<dbReference type="Pfam" id="PF07155">
    <property type="entry name" value="ECF-ribofla_trS"/>
    <property type="match status" value="1"/>
</dbReference>
<dbReference type="PANTHER" id="PTHR37815">
    <property type="entry name" value="UPF0397 PROTEIN BC_2624-RELATED"/>
    <property type="match status" value="1"/>
</dbReference>